<dbReference type="RefSeq" id="WP_126809763.1">
    <property type="nucleotide sequence ID" value="NZ_NGKA01000019.1"/>
</dbReference>
<dbReference type="PANTHER" id="PTHR39426">
    <property type="entry name" value="HOMOLOGY TO DEATH-ON-CURING PROTEIN OF PHAGE P1"/>
    <property type="match status" value="1"/>
</dbReference>
<comment type="caution">
    <text evidence="2">The sequence shown here is derived from an EMBL/GenBank/DDBJ whole genome shotgun (WGS) entry which is preliminary data.</text>
</comment>
<dbReference type="NCBIfam" id="TIGR01550">
    <property type="entry name" value="DOC_P1"/>
    <property type="match status" value="1"/>
</dbReference>
<dbReference type="OrthoDB" id="9802752at2"/>
<feature type="domain" description="Fido" evidence="1">
    <location>
        <begin position="7"/>
        <end position="131"/>
    </location>
</feature>
<accession>A0A430AND8</accession>
<dbReference type="SUPFAM" id="SSF140931">
    <property type="entry name" value="Fic-like"/>
    <property type="match status" value="1"/>
</dbReference>
<dbReference type="InterPro" id="IPR036597">
    <property type="entry name" value="Fido-like_dom_sf"/>
</dbReference>
<evidence type="ECO:0000313" key="3">
    <source>
        <dbReference type="Proteomes" id="UP000287605"/>
    </source>
</evidence>
<dbReference type="AlphaFoldDB" id="A0A430AND8"/>
<proteinExistence type="predicted"/>
<dbReference type="Proteomes" id="UP000287605">
    <property type="component" value="Unassembled WGS sequence"/>
</dbReference>
<reference evidence="2 3" key="1">
    <citation type="submission" date="2017-05" db="EMBL/GenBank/DDBJ databases">
        <title>Vagococcus spp. assemblies.</title>
        <authorList>
            <person name="Gulvik C.A."/>
        </authorList>
    </citation>
    <scope>NUCLEOTIDE SEQUENCE [LARGE SCALE GENOMIC DNA]</scope>
    <source>
        <strain evidence="2 3">CCUG 51432</strain>
    </source>
</reference>
<organism evidence="2 3">
    <name type="scientific">Vagococcus elongatus</name>
    <dbReference type="NCBI Taxonomy" id="180344"/>
    <lineage>
        <taxon>Bacteria</taxon>
        <taxon>Bacillati</taxon>
        <taxon>Bacillota</taxon>
        <taxon>Bacilli</taxon>
        <taxon>Lactobacillales</taxon>
        <taxon>Enterococcaceae</taxon>
        <taxon>Vagococcus</taxon>
    </lineage>
</organism>
<dbReference type="PANTHER" id="PTHR39426:SF1">
    <property type="entry name" value="HOMOLOGY TO DEATH-ON-CURING PROTEIN OF PHAGE P1"/>
    <property type="match status" value="1"/>
</dbReference>
<dbReference type="Pfam" id="PF02661">
    <property type="entry name" value="Fic"/>
    <property type="match status" value="1"/>
</dbReference>
<evidence type="ECO:0000313" key="2">
    <source>
        <dbReference type="EMBL" id="RSU09680.1"/>
    </source>
</evidence>
<dbReference type="InterPro" id="IPR053737">
    <property type="entry name" value="Type_II_TA_Toxin"/>
</dbReference>
<evidence type="ECO:0000259" key="1">
    <source>
        <dbReference type="PROSITE" id="PS51459"/>
    </source>
</evidence>
<dbReference type="GO" id="GO:0016301">
    <property type="term" value="F:kinase activity"/>
    <property type="evidence" value="ECO:0007669"/>
    <property type="project" value="InterPro"/>
</dbReference>
<protein>
    <recommendedName>
        <fullName evidence="1">Fido domain-containing protein</fullName>
    </recommendedName>
</protein>
<name>A0A430AND8_9ENTE</name>
<dbReference type="InterPro" id="IPR006440">
    <property type="entry name" value="Doc"/>
</dbReference>
<keyword evidence="3" id="KW-1185">Reference proteome</keyword>
<gene>
    <name evidence="2" type="ORF">CBF29_10905</name>
</gene>
<dbReference type="EMBL" id="NGKA01000019">
    <property type="protein sequence ID" value="RSU09680.1"/>
    <property type="molecule type" value="Genomic_DNA"/>
</dbReference>
<dbReference type="InterPro" id="IPR003812">
    <property type="entry name" value="Fido"/>
</dbReference>
<dbReference type="PROSITE" id="PS51459">
    <property type="entry name" value="FIDO"/>
    <property type="match status" value="1"/>
</dbReference>
<sequence length="138" mass="15687">MAKPVYLTEETIIRINTLVIVKYSAKEQLGVKEPGALQMCVSQPRLEAFGKEIYPDIISKAAILLINLATKHPFYNGNKRTAWISMDVFLKSNGYTTDFPKEIAKEVIMNIVTFQGEFDQLKKYVINFLNTTKHISSI</sequence>
<dbReference type="Gene3D" id="1.20.120.1870">
    <property type="entry name" value="Fic/DOC protein, Fido domain"/>
    <property type="match status" value="1"/>
</dbReference>